<sequence length="438" mass="48487">MDSSKMDQIRQGLLSLKWGQSPGMTQQSTPLEKQDSLKNDQKASDLVHMTKGRAHPRSRRPPKQVSQTSETKSAASVSNDKDHSMKQESQVTMKEDKAKLQDTMVKSTQQPKSASSPAMEPIISMENKPDFVQERKNVDQASLDEKEEPSGKEEQKDSEEAEEKKTLENIKGSVLKNKSRFEQIDTSASKESHPSASKEPAVRGKVLNEKSHFVSAAKLDETTKPNRSSEEKVNALSVPKQRAPIETPSSTKVSPLASHFSSKSLLDKDKDKDKNIGRNPKILELKKRIASLQQDTTSSHESLSKLRSASSVSLPSTKTPNNDSTVRQVTPQSHSDAVKVIPNHNEDLIRHSLSMKTGELSSFAPANPTNEERAHRTSLKPAEAKETGKDEATTPLRSRVPELNQFTGPNLACSEALLSRWKREKQQSQANDTSATNR</sequence>
<keyword evidence="3" id="KW-1185">Reference proteome</keyword>
<dbReference type="RefSeq" id="XP_056037588.1">
    <property type="nucleotide sequence ID" value="XM_056182061.1"/>
</dbReference>
<feature type="compositionally biased region" description="Low complexity" evidence="1">
    <location>
        <begin position="299"/>
        <end position="316"/>
    </location>
</feature>
<feature type="compositionally biased region" description="Basic and acidic residues" evidence="1">
    <location>
        <begin position="179"/>
        <end position="193"/>
    </location>
</feature>
<feature type="compositionally biased region" description="Basic and acidic residues" evidence="1">
    <location>
        <begin position="32"/>
        <end position="45"/>
    </location>
</feature>
<feature type="compositionally biased region" description="Basic and acidic residues" evidence="1">
    <location>
        <begin position="265"/>
        <end position="287"/>
    </location>
</feature>
<feature type="compositionally biased region" description="Polar residues" evidence="1">
    <location>
        <begin position="22"/>
        <end position="31"/>
    </location>
</feature>
<feature type="compositionally biased region" description="Basic residues" evidence="1">
    <location>
        <begin position="50"/>
        <end position="62"/>
    </location>
</feature>
<feature type="compositionally biased region" description="Polar residues" evidence="1">
    <location>
        <begin position="317"/>
        <end position="335"/>
    </location>
</feature>
<feature type="region of interest" description="Disordered" evidence="1">
    <location>
        <begin position="1"/>
        <end position="346"/>
    </location>
</feature>
<dbReference type="EMBL" id="CP115612">
    <property type="protein sequence ID" value="WBW73345.1"/>
    <property type="molecule type" value="Genomic_DNA"/>
</dbReference>
<proteinExistence type="predicted"/>
<gene>
    <name evidence="2" type="ORF">SOMG_03270</name>
</gene>
<dbReference type="GeneID" id="80876750"/>
<evidence type="ECO:0000256" key="1">
    <source>
        <dbReference type="SAM" id="MobiDB-lite"/>
    </source>
</evidence>
<feature type="compositionally biased region" description="Polar residues" evidence="1">
    <location>
        <begin position="104"/>
        <end position="116"/>
    </location>
</feature>
<accession>A0AAE9WCI5</accession>
<feature type="compositionally biased region" description="Basic and acidic residues" evidence="1">
    <location>
        <begin position="382"/>
        <end position="392"/>
    </location>
</feature>
<evidence type="ECO:0000313" key="2">
    <source>
        <dbReference type="EMBL" id="WBW73345.1"/>
    </source>
</evidence>
<dbReference type="AlphaFoldDB" id="A0AAE9WCI5"/>
<reference evidence="2 3" key="1">
    <citation type="journal article" date="2023" name="G3 (Bethesda)">
        <title>A high-quality reference genome for the fission yeast Schizosaccharomyces osmophilus.</title>
        <authorList>
            <person name="Jia G.S."/>
            <person name="Zhang W.C."/>
            <person name="Liang Y."/>
            <person name="Liu X.H."/>
            <person name="Rhind N."/>
            <person name="Pidoux A."/>
            <person name="Brysch-Herzberg M."/>
            <person name="Du L.L."/>
        </authorList>
    </citation>
    <scope>NUCLEOTIDE SEQUENCE [LARGE SCALE GENOMIC DNA]</scope>
    <source>
        <strain evidence="2 3">CBS 15793</strain>
    </source>
</reference>
<evidence type="ECO:0000313" key="3">
    <source>
        <dbReference type="Proteomes" id="UP001212411"/>
    </source>
</evidence>
<dbReference type="KEGG" id="som:SOMG_03270"/>
<name>A0AAE9WCI5_9SCHI</name>
<protein>
    <submittedName>
        <fullName evidence="2">Uncharacterized protein</fullName>
    </submittedName>
</protein>
<feature type="compositionally biased region" description="Polar residues" evidence="1">
    <location>
        <begin position="64"/>
        <end position="78"/>
    </location>
</feature>
<feature type="compositionally biased region" description="Basic and acidic residues" evidence="1">
    <location>
        <begin position="127"/>
        <end position="138"/>
    </location>
</feature>
<feature type="region of interest" description="Disordered" evidence="1">
    <location>
        <begin position="360"/>
        <end position="410"/>
    </location>
</feature>
<organism evidence="2 3">
    <name type="scientific">Schizosaccharomyces osmophilus</name>
    <dbReference type="NCBI Taxonomy" id="2545709"/>
    <lineage>
        <taxon>Eukaryota</taxon>
        <taxon>Fungi</taxon>
        <taxon>Dikarya</taxon>
        <taxon>Ascomycota</taxon>
        <taxon>Taphrinomycotina</taxon>
        <taxon>Schizosaccharomycetes</taxon>
        <taxon>Schizosaccharomycetales</taxon>
        <taxon>Schizosaccharomycetaceae</taxon>
        <taxon>Schizosaccharomyces</taxon>
    </lineage>
</organism>
<dbReference type="Proteomes" id="UP001212411">
    <property type="component" value="Chromosome 2"/>
</dbReference>
<feature type="compositionally biased region" description="Basic and acidic residues" evidence="1">
    <location>
        <begin position="200"/>
        <end position="233"/>
    </location>
</feature>